<accession>A0A411I613</accession>
<dbReference type="RefSeq" id="XP_033624251.1">
    <property type="nucleotide sequence ID" value="XM_033768360.1"/>
</dbReference>
<keyword evidence="1" id="KW-0732">Signal</keyword>
<dbReference type="OMA" id="DMRDKAM"/>
<feature type="signal peptide" evidence="1">
    <location>
        <begin position="1"/>
        <end position="19"/>
    </location>
</feature>
<protein>
    <submittedName>
        <fullName evidence="2">Neuropeptide Y/F-like</fullName>
    </submittedName>
</protein>
<reference evidence="2" key="1">
    <citation type="submission" date="2018-10" db="EMBL/GenBank/DDBJ databases">
        <title>NPY/F signallign system in echinoderms.</title>
        <authorList>
            <person name="Yanez L.A."/>
            <person name="Elphick M.R."/>
            <person name="Zhong X."/>
        </authorList>
    </citation>
    <scope>NUCLEOTIDE SEQUENCE</scope>
</reference>
<dbReference type="OrthoDB" id="10375364at2759"/>
<organism evidence="2">
    <name type="scientific">Asterias rubens</name>
    <name type="common">Common European starfish</name>
    <name type="synonym">Asterias vulgaris</name>
    <dbReference type="NCBI Taxonomy" id="7604"/>
    <lineage>
        <taxon>Eukaryota</taxon>
        <taxon>Metazoa</taxon>
        <taxon>Echinodermata</taxon>
        <taxon>Eleutherozoa</taxon>
        <taxon>Asterozoa</taxon>
        <taxon>Asteroidea</taxon>
        <taxon>Forcipulatacea</taxon>
        <taxon>Forcipulatida</taxon>
        <taxon>Asteriidae</taxon>
        <taxon>Asterias</taxon>
    </lineage>
</organism>
<dbReference type="GeneID" id="117287824"/>
<dbReference type="GO" id="GO:0007218">
    <property type="term" value="P:neuropeptide signaling pathway"/>
    <property type="evidence" value="ECO:0007669"/>
    <property type="project" value="UniProtKB-KW"/>
</dbReference>
<name>A0A411I613_ASTRU</name>
<sequence>MDLKLFLLVGVCCVLRASAQDRSKAMQAERTGQLRRLNPRFGRNFVLPPLTDENNAIQDAENREEHMNEILNTIPGEADEMEPGMADGTWRLPLENQLFKYFNRPRRY</sequence>
<evidence type="ECO:0000256" key="1">
    <source>
        <dbReference type="SAM" id="SignalP"/>
    </source>
</evidence>
<feature type="chain" id="PRO_5019315435" evidence="1">
    <location>
        <begin position="20"/>
        <end position="108"/>
    </location>
</feature>
<dbReference type="AlphaFoldDB" id="A0A411I613"/>
<evidence type="ECO:0000313" key="2">
    <source>
        <dbReference type="EMBL" id="QBB78493.1"/>
    </source>
</evidence>
<dbReference type="EMBL" id="MK033631">
    <property type="protein sequence ID" value="QBB78493.1"/>
    <property type="molecule type" value="mRNA"/>
</dbReference>
<proteinExistence type="evidence at transcript level"/>
<keyword evidence="2" id="KW-0527">Neuropeptide</keyword>